<dbReference type="RefSeq" id="WP_281283273.1">
    <property type="nucleotide sequence ID" value="NZ_CP144375.1"/>
</dbReference>
<proteinExistence type="predicted"/>
<comment type="caution">
    <text evidence="1">The sequence shown here is derived from an EMBL/GenBank/DDBJ whole genome shotgun (WGS) entry which is preliminary data.</text>
</comment>
<name>A0A3E0GT62_9PSEU</name>
<protein>
    <submittedName>
        <fullName evidence="1">Uncharacterized protein</fullName>
    </submittedName>
</protein>
<dbReference type="AlphaFoldDB" id="A0A3E0GT62"/>
<reference evidence="1 2" key="1">
    <citation type="submission" date="2018-08" db="EMBL/GenBank/DDBJ databases">
        <title>Genomic Encyclopedia of Archaeal and Bacterial Type Strains, Phase II (KMG-II): from individual species to whole genera.</title>
        <authorList>
            <person name="Goeker M."/>
        </authorList>
    </citation>
    <scope>NUCLEOTIDE SEQUENCE [LARGE SCALE GENOMIC DNA]</scope>
    <source>
        <strain evidence="1 2">DSM 45791</strain>
    </source>
</reference>
<organism evidence="1 2">
    <name type="scientific">Kutzneria buriramensis</name>
    <dbReference type="NCBI Taxonomy" id="1045776"/>
    <lineage>
        <taxon>Bacteria</taxon>
        <taxon>Bacillati</taxon>
        <taxon>Actinomycetota</taxon>
        <taxon>Actinomycetes</taxon>
        <taxon>Pseudonocardiales</taxon>
        <taxon>Pseudonocardiaceae</taxon>
        <taxon>Kutzneria</taxon>
    </lineage>
</organism>
<dbReference type="EMBL" id="QUNO01000035">
    <property type="protein sequence ID" value="REH25973.1"/>
    <property type="molecule type" value="Genomic_DNA"/>
</dbReference>
<evidence type="ECO:0000313" key="2">
    <source>
        <dbReference type="Proteomes" id="UP000256269"/>
    </source>
</evidence>
<gene>
    <name evidence="1" type="ORF">BCF44_13512</name>
</gene>
<sequence length="40" mass="4532">MPRRRKHRNTPQPVIHAVLGAVLSGLTRAVATWLLDHLHL</sequence>
<evidence type="ECO:0000313" key="1">
    <source>
        <dbReference type="EMBL" id="REH25973.1"/>
    </source>
</evidence>
<dbReference type="Proteomes" id="UP000256269">
    <property type="component" value="Unassembled WGS sequence"/>
</dbReference>
<keyword evidence="2" id="KW-1185">Reference proteome</keyword>
<accession>A0A3E0GT62</accession>